<evidence type="ECO:0000259" key="7">
    <source>
        <dbReference type="Pfam" id="PF14322"/>
    </source>
</evidence>
<evidence type="ECO:0000259" key="6">
    <source>
        <dbReference type="Pfam" id="PF07980"/>
    </source>
</evidence>
<comment type="similarity">
    <text evidence="2">Belongs to the SusD family.</text>
</comment>
<comment type="subcellular location">
    <subcellularLocation>
        <location evidence="1">Cell outer membrane</location>
    </subcellularLocation>
</comment>
<dbReference type="InterPro" id="IPR011990">
    <property type="entry name" value="TPR-like_helical_dom_sf"/>
</dbReference>
<evidence type="ECO:0000256" key="3">
    <source>
        <dbReference type="ARBA" id="ARBA00022729"/>
    </source>
</evidence>
<proteinExistence type="inferred from homology"/>
<evidence type="ECO:0000256" key="2">
    <source>
        <dbReference type="ARBA" id="ARBA00006275"/>
    </source>
</evidence>
<organism evidence="8 9">
    <name type="scientific">Bacteroides xylanisolvens</name>
    <dbReference type="NCBI Taxonomy" id="371601"/>
    <lineage>
        <taxon>Bacteria</taxon>
        <taxon>Pseudomonadati</taxon>
        <taxon>Bacteroidota</taxon>
        <taxon>Bacteroidia</taxon>
        <taxon>Bacteroidales</taxon>
        <taxon>Bacteroidaceae</taxon>
        <taxon>Bacteroides</taxon>
    </lineage>
</organism>
<gene>
    <name evidence="8" type="ORF">GA424_07600</name>
</gene>
<dbReference type="InterPro" id="IPR033985">
    <property type="entry name" value="SusD-like_N"/>
</dbReference>
<feature type="domain" description="SusD-like N-terminal" evidence="7">
    <location>
        <begin position="83"/>
        <end position="225"/>
    </location>
</feature>
<dbReference type="Gene3D" id="1.25.40.390">
    <property type="match status" value="1"/>
</dbReference>
<evidence type="ECO:0000256" key="5">
    <source>
        <dbReference type="ARBA" id="ARBA00023237"/>
    </source>
</evidence>
<dbReference type="AlphaFoldDB" id="A0A6A2RTD0"/>
<accession>A0A6A2RTD0</accession>
<dbReference type="Proteomes" id="UP000487596">
    <property type="component" value="Unassembled WGS sequence"/>
</dbReference>
<dbReference type="RefSeq" id="WP_062694390.1">
    <property type="nucleotide sequence ID" value="NZ_JABFCE010000005.1"/>
</dbReference>
<reference evidence="8 9" key="1">
    <citation type="journal article" date="2019" name="Nat. Med.">
        <title>A library of human gut bacterial isolates paired with longitudinal multiomics data enables mechanistic microbiome research.</title>
        <authorList>
            <person name="Poyet M."/>
            <person name="Groussin M."/>
            <person name="Gibbons S.M."/>
            <person name="Avila-Pacheco J."/>
            <person name="Jiang X."/>
            <person name="Kearney S.M."/>
            <person name="Perrotta A.R."/>
            <person name="Berdy B."/>
            <person name="Zhao S."/>
            <person name="Lieberman T.D."/>
            <person name="Swanson P.K."/>
            <person name="Smith M."/>
            <person name="Roesemann S."/>
            <person name="Alexander J.E."/>
            <person name="Rich S.A."/>
            <person name="Livny J."/>
            <person name="Vlamakis H."/>
            <person name="Clish C."/>
            <person name="Bullock K."/>
            <person name="Deik A."/>
            <person name="Scott J."/>
            <person name="Pierce K.A."/>
            <person name="Xavier R.J."/>
            <person name="Alm E.J."/>
        </authorList>
    </citation>
    <scope>NUCLEOTIDE SEQUENCE [LARGE SCALE GENOMIC DNA]</scope>
    <source>
        <strain evidence="8 9">BIOML-A62</strain>
    </source>
</reference>
<evidence type="ECO:0000256" key="4">
    <source>
        <dbReference type="ARBA" id="ARBA00023136"/>
    </source>
</evidence>
<comment type="caution">
    <text evidence="8">The sequence shown here is derived from an EMBL/GenBank/DDBJ whole genome shotgun (WGS) entry which is preliminary data.</text>
</comment>
<dbReference type="Pfam" id="PF14322">
    <property type="entry name" value="SusD-like_3"/>
    <property type="match status" value="1"/>
</dbReference>
<sequence length="616" mass="71685">MKKYIHIVLMLLVFSSCSDYLEQDAGELNTIDKIFASEVETKKWYSRMYSDDFMVQEMHYSGQIPYFWCTDEAAYVMESNIRNISEGLMSPDNYYGYTGYNLYFFVRYYQAIRHINIFLENLDRCVEMGELERRTKYAEAIFMRAYYHYLLLRLYGPIPIEESSRTADGIAASSARKPFAECVQWISEQIDWACENGMPEERNESIELGLPTVGAARAIQSRMHLLAASPLYNGNSVYKDWKNNDGTVLIPTEYDKELWKVAADAAKDVIDNYGYELKKPDAESGEPTFDEVVENIREITTTWGEDKNREIIWGHPNSIQWYARCAVPGRWYGWNGRYSLPLGMINDFFMADGSKARPLEEWFENKEFSTEDGNGTIANTFHMFVDREPRFYANIHFPNQRVSYAYPNEGDSYQDSDGYGIVDYWYKGLSGNGSTPGDKNTTGFSVRKGLPLNYCSSKEKAKDTWNLNVPFPIIRLGEVYLNYAEALNEYYGESRQDEVLEYLNAIRERAGIPGYEDSYSQEEMREMIRHERKIELCYECQRFFDVRRWFIAHGPNGAFNHNEYGLDMSKGENATDKEFFSMTEAAIKRFDIKHYLMPIKASECELNTELVQAPFY</sequence>
<keyword evidence="5" id="KW-0998">Cell outer membrane</keyword>
<keyword evidence="4" id="KW-0472">Membrane</keyword>
<dbReference type="EMBL" id="WDEH01000009">
    <property type="protein sequence ID" value="KAB6140120.1"/>
    <property type="molecule type" value="Genomic_DNA"/>
</dbReference>
<dbReference type="Pfam" id="PF07980">
    <property type="entry name" value="SusD_RagB"/>
    <property type="match status" value="1"/>
</dbReference>
<dbReference type="SUPFAM" id="SSF48452">
    <property type="entry name" value="TPR-like"/>
    <property type="match status" value="1"/>
</dbReference>
<dbReference type="GO" id="GO:0009279">
    <property type="term" value="C:cell outer membrane"/>
    <property type="evidence" value="ECO:0007669"/>
    <property type="project" value="UniProtKB-SubCell"/>
</dbReference>
<dbReference type="InterPro" id="IPR012944">
    <property type="entry name" value="SusD_RagB_dom"/>
</dbReference>
<evidence type="ECO:0000313" key="9">
    <source>
        <dbReference type="Proteomes" id="UP000487596"/>
    </source>
</evidence>
<feature type="domain" description="RagB/SusD" evidence="6">
    <location>
        <begin position="322"/>
        <end position="616"/>
    </location>
</feature>
<evidence type="ECO:0000256" key="1">
    <source>
        <dbReference type="ARBA" id="ARBA00004442"/>
    </source>
</evidence>
<name>A0A6A2RTD0_9BACE</name>
<dbReference type="PROSITE" id="PS51257">
    <property type="entry name" value="PROKAR_LIPOPROTEIN"/>
    <property type="match status" value="1"/>
</dbReference>
<evidence type="ECO:0000313" key="8">
    <source>
        <dbReference type="EMBL" id="KAB6140120.1"/>
    </source>
</evidence>
<protein>
    <submittedName>
        <fullName evidence="8">RagB/SusD family nutrient uptake outer membrane protein</fullName>
    </submittedName>
</protein>
<keyword evidence="3" id="KW-0732">Signal</keyword>